<dbReference type="InterPro" id="IPR001845">
    <property type="entry name" value="HTH_ArsR_DNA-bd_dom"/>
</dbReference>
<feature type="domain" description="HTH arsR-type" evidence="5">
    <location>
        <begin position="1"/>
        <end position="89"/>
    </location>
</feature>
<dbReference type="Proteomes" id="UP001157138">
    <property type="component" value="Unassembled WGS sequence"/>
</dbReference>
<dbReference type="NCBIfam" id="NF033788">
    <property type="entry name" value="HTH_metalloreg"/>
    <property type="match status" value="1"/>
</dbReference>
<proteinExistence type="predicted"/>
<protein>
    <submittedName>
        <fullName evidence="6">Transcriptional regulator</fullName>
    </submittedName>
</protein>
<dbReference type="CDD" id="cd00090">
    <property type="entry name" value="HTH_ARSR"/>
    <property type="match status" value="1"/>
</dbReference>
<evidence type="ECO:0000256" key="2">
    <source>
        <dbReference type="ARBA" id="ARBA00023015"/>
    </source>
</evidence>
<gene>
    <name evidence="6" type="ORF">GCM10007938_28100</name>
</gene>
<evidence type="ECO:0000259" key="5">
    <source>
        <dbReference type="PROSITE" id="PS50987"/>
    </source>
</evidence>
<dbReference type="InterPro" id="IPR036388">
    <property type="entry name" value="WH-like_DNA-bd_sf"/>
</dbReference>
<name>A0ABQ6F0M4_9VIBR</name>
<accession>A0ABQ6F0M4</accession>
<dbReference type="SUPFAM" id="SSF46785">
    <property type="entry name" value="Winged helix' DNA-binding domain"/>
    <property type="match status" value="1"/>
</dbReference>
<dbReference type="PANTHER" id="PTHR33154:SF18">
    <property type="entry name" value="ARSENICAL RESISTANCE OPERON REPRESSOR"/>
    <property type="match status" value="1"/>
</dbReference>
<organism evidence="6 7">
    <name type="scientific">Vibrio zhanjiangensis</name>
    <dbReference type="NCBI Taxonomy" id="1046128"/>
    <lineage>
        <taxon>Bacteria</taxon>
        <taxon>Pseudomonadati</taxon>
        <taxon>Pseudomonadota</taxon>
        <taxon>Gammaproteobacteria</taxon>
        <taxon>Vibrionales</taxon>
        <taxon>Vibrionaceae</taxon>
        <taxon>Vibrio</taxon>
    </lineage>
</organism>
<dbReference type="PANTHER" id="PTHR33154">
    <property type="entry name" value="TRANSCRIPTIONAL REGULATOR, ARSR FAMILY"/>
    <property type="match status" value="1"/>
</dbReference>
<keyword evidence="2" id="KW-0805">Transcription regulation</keyword>
<evidence type="ECO:0000256" key="1">
    <source>
        <dbReference type="ARBA" id="ARBA00022849"/>
    </source>
</evidence>
<dbReference type="NCBIfam" id="NF007528">
    <property type="entry name" value="PRK10141.1"/>
    <property type="match status" value="1"/>
</dbReference>
<keyword evidence="7" id="KW-1185">Reference proteome</keyword>
<dbReference type="Gene3D" id="1.10.10.10">
    <property type="entry name" value="Winged helix-like DNA-binding domain superfamily/Winged helix DNA-binding domain"/>
    <property type="match status" value="1"/>
</dbReference>
<dbReference type="PRINTS" id="PR00778">
    <property type="entry name" value="HTHARSR"/>
</dbReference>
<dbReference type="SMART" id="SM00418">
    <property type="entry name" value="HTH_ARSR"/>
    <property type="match status" value="1"/>
</dbReference>
<evidence type="ECO:0000256" key="4">
    <source>
        <dbReference type="ARBA" id="ARBA00023163"/>
    </source>
</evidence>
<comment type="caution">
    <text evidence="6">The sequence shown here is derived from an EMBL/GenBank/DDBJ whole genome shotgun (WGS) entry which is preliminary data.</text>
</comment>
<dbReference type="InterPro" id="IPR011991">
    <property type="entry name" value="ArsR-like_HTH"/>
</dbReference>
<reference evidence="7" key="1">
    <citation type="journal article" date="2019" name="Int. J. Syst. Evol. Microbiol.">
        <title>The Global Catalogue of Microorganisms (GCM) 10K type strain sequencing project: providing services to taxonomists for standard genome sequencing and annotation.</title>
        <authorList>
            <consortium name="The Broad Institute Genomics Platform"/>
            <consortium name="The Broad Institute Genome Sequencing Center for Infectious Disease"/>
            <person name="Wu L."/>
            <person name="Ma J."/>
        </authorList>
    </citation>
    <scope>NUCLEOTIDE SEQUENCE [LARGE SCALE GENOMIC DNA]</scope>
    <source>
        <strain evidence="7">NBRC 108723</strain>
    </source>
</reference>
<evidence type="ECO:0000313" key="7">
    <source>
        <dbReference type="Proteomes" id="UP001157138"/>
    </source>
</evidence>
<keyword evidence="4" id="KW-0804">Transcription</keyword>
<dbReference type="PROSITE" id="PS50987">
    <property type="entry name" value="HTH_ARSR_2"/>
    <property type="match status" value="1"/>
</dbReference>
<dbReference type="RefSeq" id="WP_284192900.1">
    <property type="nucleotide sequence ID" value="NZ_BSPW01000063.1"/>
</dbReference>
<dbReference type="InterPro" id="IPR036390">
    <property type="entry name" value="WH_DNA-bd_sf"/>
</dbReference>
<evidence type="ECO:0000256" key="3">
    <source>
        <dbReference type="ARBA" id="ARBA00023125"/>
    </source>
</evidence>
<keyword evidence="1" id="KW-0059">Arsenical resistance</keyword>
<dbReference type="EMBL" id="BSPW01000063">
    <property type="protein sequence ID" value="GLT19028.1"/>
    <property type="molecule type" value="Genomic_DNA"/>
</dbReference>
<dbReference type="InterPro" id="IPR051081">
    <property type="entry name" value="HTH_MetalResp_TranReg"/>
</dbReference>
<sequence>MLPHQFFKLLSDETRVRCVLLIEREKCLSVGELTEALQESQPKISRHLAQLRSSGMLVDIRQGQWVFYRLSKELPGWMKKLIDNLVDSECLTKLYQQDVERLHAISERPVCCQDV</sequence>
<dbReference type="Pfam" id="PF01022">
    <property type="entry name" value="HTH_5"/>
    <property type="match status" value="1"/>
</dbReference>
<evidence type="ECO:0000313" key="6">
    <source>
        <dbReference type="EMBL" id="GLT19028.1"/>
    </source>
</evidence>
<keyword evidence="3" id="KW-0238">DNA-binding</keyword>